<feature type="region of interest" description="Disordered" evidence="3">
    <location>
        <begin position="246"/>
        <end position="275"/>
    </location>
</feature>
<feature type="region of interest" description="Disordered" evidence="3">
    <location>
        <begin position="321"/>
        <end position="436"/>
    </location>
</feature>
<feature type="compositionally biased region" description="Polar residues" evidence="3">
    <location>
        <begin position="82"/>
        <end position="97"/>
    </location>
</feature>
<feature type="compositionally biased region" description="Polar residues" evidence="3">
    <location>
        <begin position="355"/>
        <end position="367"/>
    </location>
</feature>
<dbReference type="EMBL" id="JANQDX010000018">
    <property type="protein sequence ID" value="KAL0905664.1"/>
    <property type="molecule type" value="Genomic_DNA"/>
</dbReference>
<feature type="compositionally biased region" description="Acidic residues" evidence="3">
    <location>
        <begin position="408"/>
        <end position="417"/>
    </location>
</feature>
<feature type="compositionally biased region" description="Basic and acidic residues" evidence="3">
    <location>
        <begin position="368"/>
        <end position="383"/>
    </location>
</feature>
<dbReference type="Pfam" id="PF08243">
    <property type="entry name" value="SPT2"/>
    <property type="match status" value="1"/>
</dbReference>
<evidence type="ECO:0000256" key="2">
    <source>
        <dbReference type="ARBA" id="ARBA00023054"/>
    </source>
</evidence>
<name>A0ABD0U1F6_DENTH</name>
<feature type="compositionally biased region" description="Basic and acidic residues" evidence="3">
    <location>
        <begin position="44"/>
        <end position="55"/>
    </location>
</feature>
<reference evidence="4 5" key="1">
    <citation type="journal article" date="2024" name="Plant Biotechnol. J.">
        <title>Dendrobium thyrsiflorum genome and its molecular insights into genes involved in important horticultural traits.</title>
        <authorList>
            <person name="Chen B."/>
            <person name="Wang J.Y."/>
            <person name="Zheng P.J."/>
            <person name="Li K.L."/>
            <person name="Liang Y.M."/>
            <person name="Chen X.F."/>
            <person name="Zhang C."/>
            <person name="Zhao X."/>
            <person name="He X."/>
            <person name="Zhang G.Q."/>
            <person name="Liu Z.J."/>
            <person name="Xu Q."/>
        </authorList>
    </citation>
    <scope>NUCLEOTIDE SEQUENCE [LARGE SCALE GENOMIC DNA]</scope>
    <source>
        <strain evidence="4">GZMU011</strain>
    </source>
</reference>
<evidence type="ECO:0000313" key="4">
    <source>
        <dbReference type="EMBL" id="KAL0905664.1"/>
    </source>
</evidence>
<comment type="caution">
    <text evidence="4">The sequence shown here is derived from an EMBL/GenBank/DDBJ whole genome shotgun (WGS) entry which is preliminary data.</text>
</comment>
<feature type="compositionally biased region" description="Basic and acidic residues" evidence="3">
    <location>
        <begin position="112"/>
        <end position="123"/>
    </location>
</feature>
<dbReference type="AlphaFoldDB" id="A0ABD0U1F6"/>
<sequence length="462" mass="52420">MAQMLGHYRNGFNQRIEDEYEEDDYDDYEDEGLEGEKEDEQKQEEERKPSKEELEFLKLREKRKEMYRQKLKKQSAKDFGHSIQTQDGQRTSTNTKFGSFFGPSQPVIASRVLDESRSIRETQQHIISKSPSSSGNQRVSSFASSERKSSEHHHHLKINEVKRKAQTLKDMRDYSFLLSDDADLPNNKEPQPASRHVSAPKPDARSAQAALKSKIPISGSLKSTTNGHGMKNAVQAARPMQTKLPMKGTHMSRPLPSSSEPKKIHGGKVSGIGQSSSVVPKPLAVTPKVSVRSKVPVEVMGTSKPSSKSMNGLILKNNISMTKPHSSTQNHYTEQKRASQAADRVRAASKAAPPCSTSQPAKSISSRNIRDEPLKKKPVRRSDEDDDADAIQMIRNMFRYNPSRYADADDDDSDMEADFSQIEREERRSSQIARKEDEEQLRLIEEDERRERMRKKNKPNMR</sequence>
<keyword evidence="2" id="KW-0175">Coiled coil</keyword>
<feature type="compositionally biased region" description="Polar residues" evidence="3">
    <location>
        <begin position="321"/>
        <end position="332"/>
    </location>
</feature>
<feature type="region of interest" description="Disordered" evidence="3">
    <location>
        <begin position="180"/>
        <end position="210"/>
    </location>
</feature>
<feature type="compositionally biased region" description="Polar residues" evidence="3">
    <location>
        <begin position="124"/>
        <end position="139"/>
    </location>
</feature>
<accession>A0ABD0U1F6</accession>
<dbReference type="Proteomes" id="UP001552299">
    <property type="component" value="Unassembled WGS sequence"/>
</dbReference>
<evidence type="ECO:0008006" key="6">
    <source>
        <dbReference type="Google" id="ProtNLM"/>
    </source>
</evidence>
<organism evidence="4 5">
    <name type="scientific">Dendrobium thyrsiflorum</name>
    <name type="common">Pinecone-like raceme dendrobium</name>
    <name type="synonym">Orchid</name>
    <dbReference type="NCBI Taxonomy" id="117978"/>
    <lineage>
        <taxon>Eukaryota</taxon>
        <taxon>Viridiplantae</taxon>
        <taxon>Streptophyta</taxon>
        <taxon>Embryophyta</taxon>
        <taxon>Tracheophyta</taxon>
        <taxon>Spermatophyta</taxon>
        <taxon>Magnoliopsida</taxon>
        <taxon>Liliopsida</taxon>
        <taxon>Asparagales</taxon>
        <taxon>Orchidaceae</taxon>
        <taxon>Epidendroideae</taxon>
        <taxon>Malaxideae</taxon>
        <taxon>Dendrobiinae</taxon>
        <taxon>Dendrobium</taxon>
    </lineage>
</organism>
<evidence type="ECO:0000256" key="3">
    <source>
        <dbReference type="SAM" id="MobiDB-lite"/>
    </source>
</evidence>
<feature type="region of interest" description="Disordered" evidence="3">
    <location>
        <begin position="1"/>
        <end position="55"/>
    </location>
</feature>
<dbReference type="PANTHER" id="PTHR22691">
    <property type="entry name" value="YEAST SPT2-RELATED"/>
    <property type="match status" value="1"/>
</dbReference>
<dbReference type="PANTHER" id="PTHR22691:SF8">
    <property type="entry name" value="PROTEIN SPT2 HOMOLOG"/>
    <property type="match status" value="1"/>
</dbReference>
<gene>
    <name evidence="4" type="ORF">M5K25_024102</name>
</gene>
<feature type="compositionally biased region" description="Basic and acidic residues" evidence="3">
    <location>
        <begin position="421"/>
        <end position="436"/>
    </location>
</feature>
<evidence type="ECO:0000256" key="1">
    <source>
        <dbReference type="ARBA" id="ARBA00006461"/>
    </source>
</evidence>
<comment type="similarity">
    <text evidence="1">Belongs to the SPT2 family.</text>
</comment>
<protein>
    <recommendedName>
        <fullName evidence="6">SPT2 chromatin protein</fullName>
    </recommendedName>
</protein>
<evidence type="ECO:0000313" key="5">
    <source>
        <dbReference type="Proteomes" id="UP001552299"/>
    </source>
</evidence>
<feature type="region of interest" description="Disordered" evidence="3">
    <location>
        <begin position="67"/>
        <end position="165"/>
    </location>
</feature>
<proteinExistence type="inferred from homology"/>
<dbReference type="SMART" id="SM00784">
    <property type="entry name" value="SPT2"/>
    <property type="match status" value="1"/>
</dbReference>
<dbReference type="InterPro" id="IPR013256">
    <property type="entry name" value="Chromatin_SPT2"/>
</dbReference>
<keyword evidence="5" id="KW-1185">Reference proteome</keyword>
<feature type="compositionally biased region" description="Acidic residues" evidence="3">
    <location>
        <begin position="18"/>
        <end position="43"/>
    </location>
</feature>